<comment type="caution">
    <text evidence="2">The sequence shown here is derived from an EMBL/GenBank/DDBJ whole genome shotgun (WGS) entry which is preliminary data.</text>
</comment>
<evidence type="ECO:0000256" key="1">
    <source>
        <dbReference type="SAM" id="MobiDB-lite"/>
    </source>
</evidence>
<accession>A0A497JHT9</accession>
<proteinExistence type="predicted"/>
<feature type="compositionally biased region" description="Basic residues" evidence="1">
    <location>
        <begin position="1"/>
        <end position="23"/>
    </location>
</feature>
<organism evidence="2 3">
    <name type="scientific">Candidatus Iainarchaeum sp</name>
    <dbReference type="NCBI Taxonomy" id="3101447"/>
    <lineage>
        <taxon>Archaea</taxon>
        <taxon>Candidatus Iainarchaeota</taxon>
        <taxon>Candidatus Iainarchaeia</taxon>
        <taxon>Candidatus Iainarchaeales</taxon>
        <taxon>Candidatus Iainarchaeaceae</taxon>
        <taxon>Candidatus Iainarchaeum</taxon>
    </lineage>
</organism>
<dbReference type="AlphaFoldDB" id="A0A497JHT9"/>
<reference evidence="2 3" key="1">
    <citation type="submission" date="2018-06" db="EMBL/GenBank/DDBJ databases">
        <title>Extensive metabolic versatility and redundancy in microbially diverse, dynamic hydrothermal sediments.</title>
        <authorList>
            <person name="Dombrowski N."/>
            <person name="Teske A."/>
            <person name="Baker B.J."/>
        </authorList>
    </citation>
    <scope>NUCLEOTIDE SEQUENCE [LARGE SCALE GENOMIC DNA]</scope>
    <source>
        <strain evidence="2">B51_G17</strain>
    </source>
</reference>
<dbReference type="Proteomes" id="UP000278031">
    <property type="component" value="Unassembled WGS sequence"/>
</dbReference>
<sequence>MPGKTQKAKKKQKKAKKTTKKKTPFSAFSKKFEPLKQLALQQWGYFKDPTWKIVLRKAYEKNWSYNKLRKRILETKHPADVFTKSA</sequence>
<feature type="region of interest" description="Disordered" evidence="1">
    <location>
        <begin position="1"/>
        <end position="24"/>
    </location>
</feature>
<protein>
    <submittedName>
        <fullName evidence="2">Uncharacterized protein</fullName>
    </submittedName>
</protein>
<evidence type="ECO:0000313" key="2">
    <source>
        <dbReference type="EMBL" id="RLG70741.1"/>
    </source>
</evidence>
<gene>
    <name evidence="2" type="ORF">DRO04_01235</name>
</gene>
<evidence type="ECO:0000313" key="3">
    <source>
        <dbReference type="Proteomes" id="UP000278031"/>
    </source>
</evidence>
<dbReference type="EMBL" id="QMWP01000035">
    <property type="protein sequence ID" value="RLG70741.1"/>
    <property type="molecule type" value="Genomic_DNA"/>
</dbReference>
<name>A0A497JHT9_9ARCH</name>